<protein>
    <submittedName>
        <fullName evidence="8">Disulfide bond formation protein</fullName>
    </submittedName>
</protein>
<organism evidence="8 9">
    <name type="scientific">Amycolatopsis antarctica</name>
    <dbReference type="NCBI Taxonomy" id="1854586"/>
    <lineage>
        <taxon>Bacteria</taxon>
        <taxon>Bacillati</taxon>
        <taxon>Actinomycetota</taxon>
        <taxon>Actinomycetes</taxon>
        <taxon>Pseudonocardiales</taxon>
        <taxon>Pseudonocardiaceae</taxon>
        <taxon>Amycolatopsis</taxon>
    </lineage>
</organism>
<evidence type="ECO:0000256" key="1">
    <source>
        <dbReference type="ARBA" id="ARBA00005791"/>
    </source>
</evidence>
<reference evidence="8 9" key="1">
    <citation type="submission" date="2017-07" db="EMBL/GenBank/DDBJ databases">
        <title>Amycolatopsis antarcticus sp. nov., isolated from the surface of an Antarcticus brown macroalga.</title>
        <authorList>
            <person name="Wang J."/>
            <person name="Leiva S."/>
            <person name="Huang J."/>
            <person name="Huang Y."/>
        </authorList>
    </citation>
    <scope>NUCLEOTIDE SEQUENCE [LARGE SCALE GENOMIC DNA]</scope>
    <source>
        <strain evidence="8 9">AU-G6</strain>
    </source>
</reference>
<dbReference type="GO" id="GO:0016491">
    <property type="term" value="F:oxidoreductase activity"/>
    <property type="evidence" value="ECO:0007669"/>
    <property type="project" value="UniProtKB-KW"/>
</dbReference>
<evidence type="ECO:0000313" key="9">
    <source>
        <dbReference type="Proteomes" id="UP000242444"/>
    </source>
</evidence>
<dbReference type="InterPro" id="IPR012336">
    <property type="entry name" value="Thioredoxin-like_fold"/>
</dbReference>
<evidence type="ECO:0000313" key="8">
    <source>
        <dbReference type="EMBL" id="OZM73301.1"/>
    </source>
</evidence>
<gene>
    <name evidence="8" type="ORF">CFN78_10625</name>
</gene>
<evidence type="ECO:0000259" key="7">
    <source>
        <dbReference type="PROSITE" id="PS51352"/>
    </source>
</evidence>
<dbReference type="OrthoDB" id="117402at2"/>
<comment type="caution">
    <text evidence="8">The sequence shown here is derived from an EMBL/GenBank/DDBJ whole genome shotgun (WGS) entry which is preliminary data.</text>
</comment>
<sequence>MAPPERRSTVKIARHTGAGRREIALIAVLVLAATGLVSLLVAGPFGGRTSGSAAPLAGTDEANAQQAPARRIPGDPYAVGPTRAPVTLVMYADFGCVFCAKFSRETEPELVKRYVDTGVLRMEWRDYPMFGDESTAAARAGRAAAAQGRFWEFSRAVYAASPDRGHPELARDRLVAFAEQAAVPDMRRFQAELDGTTHDLAIQEDLNEGVKYGVPSTPAFVINGHAMVGAQPLEAFTAMIDKAAGGPR</sequence>
<dbReference type="PROSITE" id="PS51352">
    <property type="entry name" value="THIOREDOXIN_2"/>
    <property type="match status" value="1"/>
</dbReference>
<feature type="domain" description="Thioredoxin" evidence="7">
    <location>
        <begin position="56"/>
        <end position="245"/>
    </location>
</feature>
<keyword evidence="3" id="KW-0560">Oxidoreductase</keyword>
<dbReference type="PANTHER" id="PTHR13887:SF14">
    <property type="entry name" value="DISULFIDE BOND FORMATION PROTEIN D"/>
    <property type="match status" value="1"/>
</dbReference>
<name>A0A263D4L3_9PSEU</name>
<keyword evidence="9" id="KW-1185">Reference proteome</keyword>
<feature type="region of interest" description="Disordered" evidence="6">
    <location>
        <begin position="52"/>
        <end position="76"/>
    </location>
</feature>
<dbReference type="Proteomes" id="UP000242444">
    <property type="component" value="Unassembled WGS sequence"/>
</dbReference>
<dbReference type="AlphaFoldDB" id="A0A263D4L3"/>
<keyword evidence="5" id="KW-0676">Redox-active center</keyword>
<dbReference type="EMBL" id="NKYE01000005">
    <property type="protein sequence ID" value="OZM73301.1"/>
    <property type="molecule type" value="Genomic_DNA"/>
</dbReference>
<dbReference type="InterPro" id="IPR036249">
    <property type="entry name" value="Thioredoxin-like_sf"/>
</dbReference>
<comment type="similarity">
    <text evidence="1">Belongs to the thioredoxin family. DsbA subfamily.</text>
</comment>
<evidence type="ECO:0000256" key="4">
    <source>
        <dbReference type="ARBA" id="ARBA00023157"/>
    </source>
</evidence>
<evidence type="ECO:0000256" key="3">
    <source>
        <dbReference type="ARBA" id="ARBA00023002"/>
    </source>
</evidence>
<evidence type="ECO:0000256" key="6">
    <source>
        <dbReference type="SAM" id="MobiDB-lite"/>
    </source>
</evidence>
<dbReference type="PANTHER" id="PTHR13887">
    <property type="entry name" value="GLUTATHIONE S-TRANSFERASE KAPPA"/>
    <property type="match status" value="1"/>
</dbReference>
<dbReference type="Gene3D" id="3.40.30.10">
    <property type="entry name" value="Glutaredoxin"/>
    <property type="match status" value="1"/>
</dbReference>
<evidence type="ECO:0000256" key="2">
    <source>
        <dbReference type="ARBA" id="ARBA00022729"/>
    </source>
</evidence>
<dbReference type="SUPFAM" id="SSF52833">
    <property type="entry name" value="Thioredoxin-like"/>
    <property type="match status" value="1"/>
</dbReference>
<accession>A0A263D4L3</accession>
<evidence type="ECO:0000256" key="5">
    <source>
        <dbReference type="ARBA" id="ARBA00023284"/>
    </source>
</evidence>
<dbReference type="InParanoid" id="A0A263D4L3"/>
<proteinExistence type="inferred from homology"/>
<dbReference type="Pfam" id="PF13462">
    <property type="entry name" value="Thioredoxin_4"/>
    <property type="match status" value="1"/>
</dbReference>
<keyword evidence="2" id="KW-0732">Signal</keyword>
<keyword evidence="4" id="KW-1015">Disulfide bond</keyword>
<dbReference type="InterPro" id="IPR013766">
    <property type="entry name" value="Thioredoxin_domain"/>
</dbReference>